<gene>
    <name evidence="2" type="ORF">DFR29_13210</name>
</gene>
<evidence type="ECO:0000313" key="2">
    <source>
        <dbReference type="EMBL" id="TDR36055.1"/>
    </source>
</evidence>
<evidence type="ECO:0000313" key="3">
    <source>
        <dbReference type="Proteomes" id="UP000295293"/>
    </source>
</evidence>
<proteinExistence type="predicted"/>
<keyword evidence="3" id="KW-1185">Reference proteome</keyword>
<feature type="domain" description="LA2681-like HEPN" evidence="1">
    <location>
        <begin position="282"/>
        <end position="493"/>
    </location>
</feature>
<dbReference type="OrthoDB" id="108555at2"/>
<protein>
    <recommendedName>
        <fullName evidence="1">LA2681-like HEPN domain-containing protein</fullName>
    </recommendedName>
</protein>
<comment type="caution">
    <text evidence="2">The sequence shown here is derived from an EMBL/GenBank/DDBJ whole genome shotgun (WGS) entry which is preliminary data.</text>
</comment>
<dbReference type="InterPro" id="IPR040826">
    <property type="entry name" value="HEPN_LA2681"/>
</dbReference>
<dbReference type="Pfam" id="PF18733">
    <property type="entry name" value="HEPN_LA2681"/>
    <property type="match status" value="1"/>
</dbReference>
<dbReference type="EMBL" id="SNZH01000032">
    <property type="protein sequence ID" value="TDR36055.1"/>
    <property type="molecule type" value="Genomic_DNA"/>
</dbReference>
<organism evidence="2 3">
    <name type="scientific">Tahibacter aquaticus</name>
    <dbReference type="NCBI Taxonomy" id="520092"/>
    <lineage>
        <taxon>Bacteria</taxon>
        <taxon>Pseudomonadati</taxon>
        <taxon>Pseudomonadota</taxon>
        <taxon>Gammaproteobacteria</taxon>
        <taxon>Lysobacterales</taxon>
        <taxon>Rhodanobacteraceae</taxon>
        <taxon>Tahibacter</taxon>
    </lineage>
</organism>
<dbReference type="InterPro" id="IPR011990">
    <property type="entry name" value="TPR-like_helical_dom_sf"/>
</dbReference>
<evidence type="ECO:0000259" key="1">
    <source>
        <dbReference type="Pfam" id="PF18733"/>
    </source>
</evidence>
<dbReference type="AlphaFoldDB" id="A0A4R6YHC5"/>
<sequence length="523" mass="60253">MTDIDEILAMQTIDALSPDEGLEAIASAIDHARDHGDLSLNDRALTWCVQVEARLSSDEQRLQLDYYQANAWANRQKARQTDREAAWAWDQEELQKQIFFLRRARNGPAFDEQSAVVRCQILTNLANQLDTAGRFIEARELWSEALEEEPEFWMARGNRGRGLMSYAHSLYDPGHFAIFAHSAHADLMEALRDLDEHPEFGDQRLRPYFAGVASNVENDCNVEAVAASYRPDEPALRGNSVGRAYRLWCLQQTLFLNPLNDLGAYPIAARDVLTLPSFVVPLDEPPVLVGFFNQLKQEFVSARWLFFDGTRPKATHLSDRDVLLYNTVDYTALGLAVEKTKIAFRMSYSLLDKIAYFLNHYLKLGIPEKKISFRGIWREKDNGPVRAAFLASENWPFRGLYWLSKDLFEKDYKDMTEPEARELHELRNHLEHKYVKVHVMMMRTPPVAGTSASPFFDNFAHSVSRDDLERRTLRLLKLVRSALIYLSLGMHREEGRRRENAGADRVVAPMPLTAMNDEWKRRW</sequence>
<dbReference type="RefSeq" id="WP_133821948.1">
    <property type="nucleotide sequence ID" value="NZ_SNZH01000032.1"/>
</dbReference>
<reference evidence="2 3" key="1">
    <citation type="submission" date="2019-03" db="EMBL/GenBank/DDBJ databases">
        <title>Genomic Encyclopedia of Type Strains, Phase IV (KMG-IV): sequencing the most valuable type-strain genomes for metagenomic binning, comparative biology and taxonomic classification.</title>
        <authorList>
            <person name="Goeker M."/>
        </authorList>
    </citation>
    <scope>NUCLEOTIDE SEQUENCE [LARGE SCALE GENOMIC DNA]</scope>
    <source>
        <strain evidence="2 3">DSM 21667</strain>
    </source>
</reference>
<name>A0A4R6YHC5_9GAMM</name>
<accession>A0A4R6YHC5</accession>
<dbReference type="Proteomes" id="UP000295293">
    <property type="component" value="Unassembled WGS sequence"/>
</dbReference>
<dbReference type="SUPFAM" id="SSF48452">
    <property type="entry name" value="TPR-like"/>
    <property type="match status" value="1"/>
</dbReference>